<dbReference type="InterPro" id="IPR000640">
    <property type="entry name" value="EFG_V-like"/>
</dbReference>
<dbReference type="InterPro" id="IPR035647">
    <property type="entry name" value="EFG_III/V"/>
</dbReference>
<gene>
    <name evidence="4" type="ORF">NIES2119_01070</name>
</gene>
<dbReference type="Proteomes" id="UP000185860">
    <property type="component" value="Unassembled WGS sequence"/>
</dbReference>
<dbReference type="CDD" id="cd04170">
    <property type="entry name" value="EF-G_bact"/>
    <property type="match status" value="1"/>
</dbReference>
<dbReference type="OrthoDB" id="9804431at2"/>
<accession>A0A1U7ITZ7</accession>
<dbReference type="SMART" id="SM00889">
    <property type="entry name" value="EFG_IV"/>
    <property type="match status" value="1"/>
</dbReference>
<dbReference type="PROSITE" id="PS51722">
    <property type="entry name" value="G_TR_2"/>
    <property type="match status" value="1"/>
</dbReference>
<keyword evidence="1" id="KW-0547">Nucleotide-binding</keyword>
<dbReference type="RefSeq" id="WP_073591605.1">
    <property type="nucleotide sequence ID" value="NZ_MRCE01000001.1"/>
</dbReference>
<dbReference type="PRINTS" id="PR00315">
    <property type="entry name" value="ELONGATNFCT"/>
</dbReference>
<dbReference type="NCBIfam" id="NF009381">
    <property type="entry name" value="PRK12740.1-5"/>
    <property type="match status" value="1"/>
</dbReference>
<dbReference type="InterPro" id="IPR009000">
    <property type="entry name" value="Transl_B-barrel_sf"/>
</dbReference>
<keyword evidence="2" id="KW-0342">GTP-binding</keyword>
<dbReference type="InterPro" id="IPR027417">
    <property type="entry name" value="P-loop_NTPase"/>
</dbReference>
<dbReference type="InterPro" id="IPR053905">
    <property type="entry name" value="EF-G-like_DII"/>
</dbReference>
<dbReference type="InterPro" id="IPR047872">
    <property type="entry name" value="EFG_IV"/>
</dbReference>
<dbReference type="Pfam" id="PF14492">
    <property type="entry name" value="EFG_III"/>
    <property type="match status" value="1"/>
</dbReference>
<dbReference type="CDD" id="cd16262">
    <property type="entry name" value="EFG_III"/>
    <property type="match status" value="1"/>
</dbReference>
<dbReference type="SUPFAM" id="SSF52540">
    <property type="entry name" value="P-loop containing nucleoside triphosphate hydrolases"/>
    <property type="match status" value="1"/>
</dbReference>
<dbReference type="InterPro" id="IPR014721">
    <property type="entry name" value="Ribsml_uS5_D2-typ_fold_subgr"/>
</dbReference>
<dbReference type="NCBIfam" id="NF009891">
    <property type="entry name" value="PRK13351.1-1"/>
    <property type="match status" value="1"/>
</dbReference>
<dbReference type="InterPro" id="IPR005517">
    <property type="entry name" value="Transl_elong_EFG/EF2_IV"/>
</dbReference>
<dbReference type="InterPro" id="IPR035649">
    <property type="entry name" value="EFG_V"/>
</dbReference>
<dbReference type="PANTHER" id="PTHR43261">
    <property type="entry name" value="TRANSLATION ELONGATION FACTOR G-RELATED"/>
    <property type="match status" value="1"/>
</dbReference>
<dbReference type="Gene3D" id="3.30.70.240">
    <property type="match status" value="1"/>
</dbReference>
<dbReference type="SUPFAM" id="SSF54211">
    <property type="entry name" value="Ribosomal protein S5 domain 2-like"/>
    <property type="match status" value="1"/>
</dbReference>
<dbReference type="Gene3D" id="2.40.30.10">
    <property type="entry name" value="Translation factors"/>
    <property type="match status" value="1"/>
</dbReference>
<dbReference type="SUPFAM" id="SSF54980">
    <property type="entry name" value="EF-G C-terminal domain-like"/>
    <property type="match status" value="2"/>
</dbReference>
<dbReference type="GO" id="GO:0003746">
    <property type="term" value="F:translation elongation factor activity"/>
    <property type="evidence" value="ECO:0007669"/>
    <property type="project" value="UniProtKB-KW"/>
</dbReference>
<dbReference type="Gene3D" id="3.30.70.870">
    <property type="entry name" value="Elongation Factor G (Translational Gtpase), domain 3"/>
    <property type="match status" value="1"/>
</dbReference>
<evidence type="ECO:0000313" key="5">
    <source>
        <dbReference type="Proteomes" id="UP000185860"/>
    </source>
</evidence>
<feature type="domain" description="Tr-type G" evidence="3">
    <location>
        <begin position="7"/>
        <end position="279"/>
    </location>
</feature>
<evidence type="ECO:0000259" key="3">
    <source>
        <dbReference type="PROSITE" id="PS51722"/>
    </source>
</evidence>
<sequence length="682" mass="75202">MNEKVVSNCRNVAIVGPYLSGKTSLLESLLFVTGAISRKGSIKDKNTVGDSSAEARDRQMSVEVSVANTQYEDINFTFLDCPGSVEFAQETYNALIGVDAAVVVCEPVCDRVLTLAPLFKFLDDWEIPHLVFINKMDRANNNFMDVLHALKTVSSRPLVPHQYPIGQGEELIGFIDLVTEQAYHYHPGAPADPVPFPTQLKEQEHAARAEMLEELANFDDHLLEELLEEIEPPQEEIVADLKMELGADLIVPVFLGVAEKDFGVRPLLEALLREAPEPNSIKERRNISVKGDALLAQVLKTYFTPQGGKLSLVRVWQGVLTDGATLNGVRAGGLYRLTGQQQTGVQEAKAGEIVAVGRLEGIKTGDTLSNNSGKPELELPKAEQLTPVYALAVTAEKRNDEVKISTAFAKLTEEDPSLAWEQHGDTREVILWGQGDIHLQIALDRLRRKYNLPMATHLPQVPYKETIRKPANSVHGRYKHQSGGHGQFGDVYLDIKPLNRGEGFNFDEKIVGGVVPRQYIPGVETGVREFLAHGPLGFPVVDVAVTLINGSYHTVDSSEQAFKQAARLAMQEGLPQCQPILLEPIAAIEISTPKDFTSKAMQLLTGRRGQVLGYEAKDGWKGWDKISAYLPQAEMRDFIIELRSLTMGVGFFDWKYDHLQEVPDKVAEKVVATNGNGNGNGK</sequence>
<dbReference type="Gene3D" id="3.30.230.10">
    <property type="match status" value="1"/>
</dbReference>
<dbReference type="Pfam" id="PF03764">
    <property type="entry name" value="EFG_IV"/>
    <property type="match status" value="1"/>
</dbReference>
<dbReference type="NCBIfam" id="NF009379">
    <property type="entry name" value="PRK12740.1-3"/>
    <property type="match status" value="1"/>
</dbReference>
<dbReference type="Pfam" id="PF00009">
    <property type="entry name" value="GTP_EFTU"/>
    <property type="match status" value="1"/>
</dbReference>
<dbReference type="InterPro" id="IPR009022">
    <property type="entry name" value="EFG_III"/>
</dbReference>
<dbReference type="InterPro" id="IPR041095">
    <property type="entry name" value="EFG_II"/>
</dbReference>
<dbReference type="STRING" id="454136.NIES2119_01070"/>
<protein>
    <submittedName>
        <fullName evidence="4">Elongation factor G</fullName>
    </submittedName>
</protein>
<dbReference type="InterPro" id="IPR020568">
    <property type="entry name" value="Ribosomal_Su5_D2-typ_SF"/>
</dbReference>
<dbReference type="EMBL" id="MRCE01000001">
    <property type="protein sequence ID" value="OKH40931.1"/>
    <property type="molecule type" value="Genomic_DNA"/>
</dbReference>
<dbReference type="CDD" id="cd01434">
    <property type="entry name" value="EFG_mtEFG1_IV"/>
    <property type="match status" value="1"/>
</dbReference>
<dbReference type="GO" id="GO:0032790">
    <property type="term" value="P:ribosome disassembly"/>
    <property type="evidence" value="ECO:0007669"/>
    <property type="project" value="TreeGrafter"/>
</dbReference>
<evidence type="ECO:0000256" key="2">
    <source>
        <dbReference type="ARBA" id="ARBA00023134"/>
    </source>
</evidence>
<dbReference type="GO" id="GO:0005525">
    <property type="term" value="F:GTP binding"/>
    <property type="evidence" value="ECO:0007669"/>
    <property type="project" value="UniProtKB-KW"/>
</dbReference>
<dbReference type="InterPro" id="IPR000795">
    <property type="entry name" value="T_Tr_GTP-bd_dom"/>
</dbReference>
<dbReference type="GO" id="GO:0003924">
    <property type="term" value="F:GTPase activity"/>
    <property type="evidence" value="ECO:0007669"/>
    <property type="project" value="InterPro"/>
</dbReference>
<reference evidence="4 5" key="1">
    <citation type="submission" date="2016-11" db="EMBL/GenBank/DDBJ databases">
        <title>Draft Genome Sequences of Nine Cyanobacterial Strains from Diverse Habitats.</title>
        <authorList>
            <person name="Zhu T."/>
            <person name="Hou S."/>
            <person name="Lu X."/>
            <person name="Hess W.R."/>
        </authorList>
    </citation>
    <scope>NUCLEOTIDE SEQUENCE [LARGE SCALE GENOMIC DNA]</scope>
    <source>
        <strain evidence="4 5">IAM M-71</strain>
    </source>
</reference>
<dbReference type="SMART" id="SM00838">
    <property type="entry name" value="EFG_C"/>
    <property type="match status" value="1"/>
</dbReference>
<comment type="caution">
    <text evidence="4">The sequence shown here is derived from an EMBL/GenBank/DDBJ whole genome shotgun (WGS) entry which is preliminary data.</text>
</comment>
<keyword evidence="4" id="KW-0251">Elongation factor</keyword>
<dbReference type="Gene3D" id="3.40.50.300">
    <property type="entry name" value="P-loop containing nucleotide triphosphate hydrolases"/>
    <property type="match status" value="1"/>
</dbReference>
<dbReference type="Pfam" id="PF00679">
    <property type="entry name" value="EFG_C"/>
    <property type="match status" value="1"/>
</dbReference>
<name>A0A1U7ITZ7_9CYAN</name>
<dbReference type="AlphaFoldDB" id="A0A1U7ITZ7"/>
<organism evidence="4 5">
    <name type="scientific">[Phormidium ambiguum] IAM M-71</name>
    <dbReference type="NCBI Taxonomy" id="454136"/>
    <lineage>
        <taxon>Bacteria</taxon>
        <taxon>Bacillati</taxon>
        <taxon>Cyanobacteriota</taxon>
        <taxon>Cyanophyceae</taxon>
        <taxon>Oscillatoriophycideae</taxon>
        <taxon>Aerosakkonematales</taxon>
        <taxon>Aerosakkonemataceae</taxon>
        <taxon>Floridanema</taxon>
    </lineage>
</organism>
<dbReference type="Pfam" id="PF22042">
    <property type="entry name" value="EF-G_D2"/>
    <property type="match status" value="1"/>
</dbReference>
<dbReference type="PANTHER" id="PTHR43261:SF7">
    <property type="entry name" value="ELONGATION FACTOR G-LIKE PROTEIN"/>
    <property type="match status" value="1"/>
</dbReference>
<evidence type="ECO:0000256" key="1">
    <source>
        <dbReference type="ARBA" id="ARBA00022741"/>
    </source>
</evidence>
<keyword evidence="4" id="KW-0648">Protein biosynthesis</keyword>
<evidence type="ECO:0000313" key="4">
    <source>
        <dbReference type="EMBL" id="OKH40931.1"/>
    </source>
</evidence>
<dbReference type="CDD" id="cd03713">
    <property type="entry name" value="EFG_mtEFG_C"/>
    <property type="match status" value="1"/>
</dbReference>
<proteinExistence type="predicted"/>
<dbReference type="SUPFAM" id="SSF50447">
    <property type="entry name" value="Translation proteins"/>
    <property type="match status" value="1"/>
</dbReference>